<evidence type="ECO:0000313" key="3">
    <source>
        <dbReference type="Proteomes" id="UP001597508"/>
    </source>
</evidence>
<dbReference type="RefSeq" id="WP_379667243.1">
    <property type="nucleotide sequence ID" value="NZ_JBHULH010000011.1"/>
</dbReference>
<keyword evidence="3" id="KW-1185">Reference proteome</keyword>
<dbReference type="InterPro" id="IPR036249">
    <property type="entry name" value="Thioredoxin-like_sf"/>
</dbReference>
<organism evidence="2 3">
    <name type="scientific">Pseudotenacibaculum haliotis</name>
    <dbReference type="NCBI Taxonomy" id="1862138"/>
    <lineage>
        <taxon>Bacteria</taxon>
        <taxon>Pseudomonadati</taxon>
        <taxon>Bacteroidota</taxon>
        <taxon>Flavobacteriia</taxon>
        <taxon>Flavobacteriales</taxon>
        <taxon>Flavobacteriaceae</taxon>
        <taxon>Pseudotenacibaculum</taxon>
    </lineage>
</organism>
<dbReference type="Gene3D" id="3.40.30.10">
    <property type="entry name" value="Glutaredoxin"/>
    <property type="match status" value="1"/>
</dbReference>
<protein>
    <submittedName>
        <fullName evidence="2">Glutaredoxin family protein</fullName>
    </submittedName>
</protein>
<reference evidence="3" key="1">
    <citation type="journal article" date="2019" name="Int. J. Syst. Evol. Microbiol.">
        <title>The Global Catalogue of Microorganisms (GCM) 10K type strain sequencing project: providing services to taxonomists for standard genome sequencing and annotation.</title>
        <authorList>
            <consortium name="The Broad Institute Genomics Platform"/>
            <consortium name="The Broad Institute Genome Sequencing Center for Infectious Disease"/>
            <person name="Wu L."/>
            <person name="Ma J."/>
        </authorList>
    </citation>
    <scope>NUCLEOTIDE SEQUENCE [LARGE SCALE GENOMIC DNA]</scope>
    <source>
        <strain evidence="3">KCTC 52127</strain>
    </source>
</reference>
<dbReference type="EMBL" id="JBHULH010000011">
    <property type="protein sequence ID" value="MFD2568537.1"/>
    <property type="molecule type" value="Genomic_DNA"/>
</dbReference>
<evidence type="ECO:0000313" key="2">
    <source>
        <dbReference type="EMBL" id="MFD2568537.1"/>
    </source>
</evidence>
<proteinExistence type="predicted"/>
<dbReference type="SUPFAM" id="SSF52833">
    <property type="entry name" value="Thioredoxin-like"/>
    <property type="match status" value="1"/>
</dbReference>
<dbReference type="Proteomes" id="UP001597508">
    <property type="component" value="Unassembled WGS sequence"/>
</dbReference>
<accession>A0ABW5LYX6</accession>
<gene>
    <name evidence="2" type="ORF">ACFSRZ_14260</name>
</gene>
<sequence length="80" mass="9801">MNIKLYGADRCHKTQHYMRFFEAHMLDFEFLDVEKNEDHAEELRNLYTNRRLNFPTITINSKKLRNPSDQELTKWIDKLQ</sequence>
<comment type="caution">
    <text evidence="2">The sequence shown here is derived from an EMBL/GenBank/DDBJ whole genome shotgun (WGS) entry which is preliminary data.</text>
</comment>
<dbReference type="Pfam" id="PF00462">
    <property type="entry name" value="Glutaredoxin"/>
    <property type="match status" value="1"/>
</dbReference>
<evidence type="ECO:0000259" key="1">
    <source>
        <dbReference type="Pfam" id="PF00462"/>
    </source>
</evidence>
<feature type="domain" description="Glutaredoxin" evidence="1">
    <location>
        <begin position="3"/>
        <end position="62"/>
    </location>
</feature>
<dbReference type="InterPro" id="IPR002109">
    <property type="entry name" value="Glutaredoxin"/>
</dbReference>
<name>A0ABW5LYX6_9FLAO</name>